<feature type="domain" description="Thiol:disulfide interchange protein DsbD N-terminal" evidence="8">
    <location>
        <begin position="16"/>
        <end position="133"/>
    </location>
</feature>
<reference evidence="10" key="1">
    <citation type="journal article" date="2019" name="Int. J. Syst. Evol. Microbiol.">
        <title>The Global Catalogue of Microorganisms (GCM) 10K type strain sequencing project: providing services to taxonomists for standard genome sequencing and annotation.</title>
        <authorList>
            <consortium name="The Broad Institute Genomics Platform"/>
            <consortium name="The Broad Institute Genome Sequencing Center for Infectious Disease"/>
            <person name="Wu L."/>
            <person name="Ma J."/>
        </authorList>
    </citation>
    <scope>NUCLEOTIDE SEQUENCE [LARGE SCALE GENOMIC DNA]</scope>
    <source>
        <strain evidence="10">CCM 2767</strain>
    </source>
</reference>
<feature type="transmembrane region" description="Helical" evidence="6">
    <location>
        <begin position="320"/>
        <end position="351"/>
    </location>
</feature>
<keyword evidence="2 6" id="KW-0812">Transmembrane</keyword>
<sequence>MESNVRQSPRATVSLVSESAAVTPGQQVRIGLRQRLAPHWHTYWKNPGDAGSPPNIEFTLPEGVTVSDIAWPGPDRFLIGPVASYGYEDEIVFPMTLTVPQTAQPGTRLRIEAYADWVVCEKECIPEDGKFRLDLPVEANARAADESILAAFKTADVRQPQTAPWKALLTTDGESRLKLLVEGEGISAQTVQSALYFPETWGVLDHVADQTLQVEEGRLTLSLVKGQSFSSEPSSGLLAVTDGGGEKRWFALEVQPASGSAIGTSGMANTLALWQMALFALIGGLILNLMPCVFPVLAIKATAVASMSGSDHREVRLSGVFYTLGVLAAFMALALALLAVRAGGMAVGWGFQFQSPLFVAAMCWLMLAIGLNLSGVFEVGSSLAGAGQSLADRKGHAGSFFTGLLAVVVATPCTAPFMGAAIGSALAAPAFYSLVVFAMMGIGLALPFLLLGIFPAIAQRLPRPGAWMVRLRQAMAFPMYATAAWLVWVLTQQAGESGLRMVLAGAVLVGLVAWLAGLSQHGVKRVWVPRGLALLGLAGLIGLAAALHYTGPSEVTARQQTSPNAEPYSAERLAALRAEGKPVFVNMTAAWCITCLVNERTTLSTTAVQQAMQEHDVVYMKGDWTNRDPAITTFLQSFQRDGLPFYAFYPAGKEPVVLPPVLTQAIVTDTFRQ</sequence>
<evidence type="ECO:0000256" key="4">
    <source>
        <dbReference type="ARBA" id="ARBA00022989"/>
    </source>
</evidence>
<dbReference type="Pfam" id="PF11412">
    <property type="entry name" value="DsbD_N"/>
    <property type="match status" value="1"/>
</dbReference>
<evidence type="ECO:0000313" key="9">
    <source>
        <dbReference type="EMBL" id="GGI17876.1"/>
    </source>
</evidence>
<feature type="transmembrane region" description="Helical" evidence="6">
    <location>
        <begin position="430"/>
        <end position="454"/>
    </location>
</feature>
<feature type="transmembrane region" description="Helical" evidence="6">
    <location>
        <begin position="357"/>
        <end position="377"/>
    </location>
</feature>
<feature type="domain" description="Cytochrome C biogenesis protein transmembrane" evidence="7">
    <location>
        <begin position="274"/>
        <end position="487"/>
    </location>
</feature>
<evidence type="ECO:0000256" key="5">
    <source>
        <dbReference type="ARBA" id="ARBA00023136"/>
    </source>
</evidence>
<organism evidence="9 10">
    <name type="scientific">Oxalicibacterium faecigallinarum</name>
    <dbReference type="NCBI Taxonomy" id="573741"/>
    <lineage>
        <taxon>Bacteria</taxon>
        <taxon>Pseudomonadati</taxon>
        <taxon>Pseudomonadota</taxon>
        <taxon>Betaproteobacteria</taxon>
        <taxon>Burkholderiales</taxon>
        <taxon>Oxalobacteraceae</taxon>
        <taxon>Oxalicibacterium</taxon>
    </lineage>
</organism>
<dbReference type="Pfam" id="PF13899">
    <property type="entry name" value="Thioredoxin_7"/>
    <property type="match status" value="1"/>
</dbReference>
<dbReference type="EMBL" id="BMDI01000001">
    <property type="protein sequence ID" value="GGI17876.1"/>
    <property type="molecule type" value="Genomic_DNA"/>
</dbReference>
<dbReference type="InterPro" id="IPR003834">
    <property type="entry name" value="Cyt_c_assmbl_TM_dom"/>
</dbReference>
<dbReference type="Pfam" id="PF02683">
    <property type="entry name" value="DsbD_TM"/>
    <property type="match status" value="1"/>
</dbReference>
<dbReference type="Gene3D" id="3.40.30.10">
    <property type="entry name" value="Glutaredoxin"/>
    <property type="match status" value="1"/>
</dbReference>
<dbReference type="GO" id="GO:0045454">
    <property type="term" value="P:cell redox homeostasis"/>
    <property type="evidence" value="ECO:0007669"/>
    <property type="project" value="TreeGrafter"/>
</dbReference>
<comment type="caution">
    <text evidence="9">The sequence shown here is derived from an EMBL/GenBank/DDBJ whole genome shotgun (WGS) entry which is preliminary data.</text>
</comment>
<evidence type="ECO:0000256" key="1">
    <source>
        <dbReference type="ARBA" id="ARBA00004141"/>
    </source>
</evidence>
<feature type="transmembrane region" description="Helical" evidence="6">
    <location>
        <begin position="531"/>
        <end position="551"/>
    </location>
</feature>
<accession>A0A8J3AWH2</accession>
<dbReference type="InterPro" id="IPR035671">
    <property type="entry name" value="DsbD_gamma"/>
</dbReference>
<keyword evidence="10" id="KW-1185">Reference proteome</keyword>
<feature type="transmembrane region" description="Helical" evidence="6">
    <location>
        <begin position="474"/>
        <end position="491"/>
    </location>
</feature>
<dbReference type="SUPFAM" id="SSF52833">
    <property type="entry name" value="Thioredoxin-like"/>
    <property type="match status" value="1"/>
</dbReference>
<dbReference type="CDD" id="cd02953">
    <property type="entry name" value="DsbDgamma"/>
    <property type="match status" value="1"/>
</dbReference>
<comment type="subcellular location">
    <subcellularLocation>
        <location evidence="1">Membrane</location>
        <topology evidence="1">Multi-pass membrane protein</topology>
    </subcellularLocation>
</comment>
<dbReference type="PANTHER" id="PTHR32234">
    <property type="entry name" value="THIOL:DISULFIDE INTERCHANGE PROTEIN DSBD"/>
    <property type="match status" value="1"/>
</dbReference>
<name>A0A8J3AWH2_9BURK</name>
<evidence type="ECO:0000259" key="7">
    <source>
        <dbReference type="Pfam" id="PF02683"/>
    </source>
</evidence>
<gene>
    <name evidence="9" type="ORF">GCM10008066_11180</name>
</gene>
<evidence type="ECO:0000256" key="6">
    <source>
        <dbReference type="SAM" id="Phobius"/>
    </source>
</evidence>
<protein>
    <submittedName>
        <fullName evidence="9">Thio:disulfide interchange protein</fullName>
    </submittedName>
</protein>
<feature type="transmembrane region" description="Helical" evidence="6">
    <location>
        <begin position="398"/>
        <end position="418"/>
    </location>
</feature>
<feature type="transmembrane region" description="Helical" evidence="6">
    <location>
        <begin position="497"/>
        <end position="519"/>
    </location>
</feature>
<feature type="transmembrane region" description="Helical" evidence="6">
    <location>
        <begin position="272"/>
        <end position="299"/>
    </location>
</feature>
<keyword evidence="5 6" id="KW-0472">Membrane</keyword>
<keyword evidence="4 6" id="KW-1133">Transmembrane helix</keyword>
<dbReference type="InterPro" id="IPR028250">
    <property type="entry name" value="DsbDN"/>
</dbReference>
<dbReference type="GO" id="GO:0016020">
    <property type="term" value="C:membrane"/>
    <property type="evidence" value="ECO:0007669"/>
    <property type="project" value="UniProtKB-SubCell"/>
</dbReference>
<dbReference type="InterPro" id="IPR036249">
    <property type="entry name" value="Thioredoxin-like_sf"/>
</dbReference>
<evidence type="ECO:0000256" key="3">
    <source>
        <dbReference type="ARBA" id="ARBA00022748"/>
    </source>
</evidence>
<dbReference type="Proteomes" id="UP000642180">
    <property type="component" value="Unassembled WGS sequence"/>
</dbReference>
<dbReference type="PANTHER" id="PTHR32234:SF3">
    <property type="entry name" value="SUPPRESSION OF COPPER SENSITIVITY PROTEIN"/>
    <property type="match status" value="1"/>
</dbReference>
<dbReference type="GO" id="GO:0015035">
    <property type="term" value="F:protein-disulfide reductase activity"/>
    <property type="evidence" value="ECO:0007669"/>
    <property type="project" value="TreeGrafter"/>
</dbReference>
<evidence type="ECO:0000256" key="2">
    <source>
        <dbReference type="ARBA" id="ARBA00022692"/>
    </source>
</evidence>
<dbReference type="AlphaFoldDB" id="A0A8J3AWH2"/>
<proteinExistence type="predicted"/>
<dbReference type="GO" id="GO:0017004">
    <property type="term" value="P:cytochrome complex assembly"/>
    <property type="evidence" value="ECO:0007669"/>
    <property type="project" value="UniProtKB-KW"/>
</dbReference>
<evidence type="ECO:0000313" key="10">
    <source>
        <dbReference type="Proteomes" id="UP000642180"/>
    </source>
</evidence>
<evidence type="ECO:0000259" key="8">
    <source>
        <dbReference type="Pfam" id="PF11412"/>
    </source>
</evidence>
<keyword evidence="3" id="KW-0201">Cytochrome c-type biogenesis</keyword>